<dbReference type="GO" id="GO:0016787">
    <property type="term" value="F:hydrolase activity"/>
    <property type="evidence" value="ECO:0007669"/>
    <property type="project" value="InterPro"/>
</dbReference>
<proteinExistence type="predicted"/>
<organism evidence="4 5">
    <name type="scientific">Thanatephorus cucumeris (strain AG1-IB / isolate 7/3/14)</name>
    <name type="common">Lettuce bottom rot fungus</name>
    <name type="synonym">Rhizoctonia solani</name>
    <dbReference type="NCBI Taxonomy" id="1108050"/>
    <lineage>
        <taxon>Eukaryota</taxon>
        <taxon>Fungi</taxon>
        <taxon>Dikarya</taxon>
        <taxon>Basidiomycota</taxon>
        <taxon>Agaricomycotina</taxon>
        <taxon>Agaricomycetes</taxon>
        <taxon>Cantharellales</taxon>
        <taxon>Ceratobasidiaceae</taxon>
        <taxon>Rhizoctonia</taxon>
        <taxon>Rhizoctonia solani AG-1</taxon>
    </lineage>
</organism>
<reference evidence="4 5" key="1">
    <citation type="journal article" date="2013" name="J. Biotechnol.">
        <title>Establishment and interpretation of the genome sequence of the phytopathogenic fungus Rhizoctonia solani AG1-IB isolate 7/3/14.</title>
        <authorList>
            <person name="Wibberg D.W."/>
            <person name="Jelonek L.J."/>
            <person name="Rupp O.R."/>
            <person name="Hennig M.H."/>
            <person name="Eikmeyer F.E."/>
            <person name="Goesmann A.G."/>
            <person name="Hartmann A.H."/>
            <person name="Borriss R.B."/>
            <person name="Grosch R.G."/>
            <person name="Puehler A.P."/>
            <person name="Schlueter A.S."/>
        </authorList>
    </citation>
    <scope>NUCLEOTIDE SEQUENCE [LARGE SCALE GENOMIC DNA]</scope>
    <source>
        <strain evidence="5">AG1-IB / isolate 7/3/14</strain>
    </source>
</reference>
<evidence type="ECO:0000313" key="4">
    <source>
        <dbReference type="EMBL" id="CCO37396.1"/>
    </source>
</evidence>
<dbReference type="AlphaFoldDB" id="M5CD84"/>
<dbReference type="EMBL" id="CAOJ01017118">
    <property type="protein sequence ID" value="CCO37396.1"/>
    <property type="molecule type" value="Genomic_DNA"/>
</dbReference>
<evidence type="ECO:0000313" key="5">
    <source>
        <dbReference type="Proteomes" id="UP000012065"/>
    </source>
</evidence>
<protein>
    <submittedName>
        <fullName evidence="4">Uncharacterized protein</fullName>
    </submittedName>
</protein>
<gene>
    <name evidence="4" type="ORF">BN14_11552</name>
</gene>
<dbReference type="InterPro" id="IPR029052">
    <property type="entry name" value="Metallo-depent_PP-like"/>
</dbReference>
<dbReference type="InterPro" id="IPR053828">
    <property type="entry name" value="Nucleosidase_C"/>
</dbReference>
<dbReference type="PANTHER" id="PTHR11575:SF22">
    <property type="entry name" value="ADL392WP"/>
    <property type="match status" value="1"/>
</dbReference>
<evidence type="ECO:0000259" key="3">
    <source>
        <dbReference type="Pfam" id="PF21953"/>
    </source>
</evidence>
<dbReference type="InterPro" id="IPR036907">
    <property type="entry name" value="5'-Nucleotdase_C_sf"/>
</dbReference>
<sequence length="493" mass="56167">MRTGVLLSTLSATSFVLGLKPEDDRPIPLPTRPLEWGDVNVLHTTDIHGWVLGHPKNVYPEKSWSGTFGDFYSFLNHMRQKADDQNVDLLLVDTGDRRIGHGLTDRLLDPETINGQAVPQLYLDLRYDAIVPGNHDLANSDVVKFIMNSFADRWNGKFITSNVRRRKPQKAHSTIAGSDQREFLGAPYRYWKTKNKNKIMAFSAVLLGARVAKELISITPVSEMVEEDWFVGALMLPTDVFMIIGHVDAKNPLPKDDMKFIHDAIRKRHPLKPIIMFAGYYLDRKEWTEDEKDSESLFSFYLNATEDVLIDKSYSKNWMFFSNWGILRGDIYSGPFTIGDFYTISPNDPSPYRHIRPDLTEPSSIQASTSQHPLSIHTTNSGFSSSLTYGWKTRDYCGKGRRETDGEGDDVEHEPIPRVSFENGPPVFFWRKSYRGTKLAASEEVDLIFTNRIGQKVPEALNQITNSKDFNDNSIKDYPTTITQDKLLGVEFQ</sequence>
<accession>M5CD84</accession>
<evidence type="ECO:0000256" key="1">
    <source>
        <dbReference type="SAM" id="SignalP"/>
    </source>
</evidence>
<feature type="domain" description="Putative 5'-nucleotidase C-terminal" evidence="3">
    <location>
        <begin position="370"/>
        <end position="456"/>
    </location>
</feature>
<feature type="signal peptide" evidence="1">
    <location>
        <begin position="1"/>
        <end position="18"/>
    </location>
</feature>
<name>M5CD84_THACB</name>
<dbReference type="InterPro" id="IPR006179">
    <property type="entry name" value="5_nucleotidase/apyrase"/>
</dbReference>
<dbReference type="HOGENOM" id="CLU_019028_2_0_1"/>
<evidence type="ECO:0000259" key="2">
    <source>
        <dbReference type="Pfam" id="PF00149"/>
    </source>
</evidence>
<dbReference type="SUPFAM" id="SSF56300">
    <property type="entry name" value="Metallo-dependent phosphatases"/>
    <property type="match status" value="1"/>
</dbReference>
<comment type="caution">
    <text evidence="4">The sequence shown here is derived from an EMBL/GenBank/DDBJ whole genome shotgun (WGS) entry which is preliminary data.</text>
</comment>
<dbReference type="GO" id="GO:0005829">
    <property type="term" value="C:cytosol"/>
    <property type="evidence" value="ECO:0007669"/>
    <property type="project" value="TreeGrafter"/>
</dbReference>
<feature type="chain" id="PRO_5004064300" evidence="1">
    <location>
        <begin position="19"/>
        <end position="493"/>
    </location>
</feature>
<dbReference type="InterPro" id="IPR004843">
    <property type="entry name" value="Calcineurin-like_PHP"/>
</dbReference>
<dbReference type="Proteomes" id="UP000012065">
    <property type="component" value="Unassembled WGS sequence"/>
</dbReference>
<dbReference type="Pfam" id="PF00149">
    <property type="entry name" value="Metallophos"/>
    <property type="match status" value="1"/>
</dbReference>
<dbReference type="Gene3D" id="3.60.21.10">
    <property type="match status" value="1"/>
</dbReference>
<keyword evidence="1" id="KW-0732">Signal</keyword>
<feature type="domain" description="Calcineurin-like phosphoesterase" evidence="2">
    <location>
        <begin position="40"/>
        <end position="150"/>
    </location>
</feature>
<dbReference type="GO" id="GO:0009166">
    <property type="term" value="P:nucleotide catabolic process"/>
    <property type="evidence" value="ECO:0007669"/>
    <property type="project" value="InterPro"/>
</dbReference>
<dbReference type="SUPFAM" id="SSF55816">
    <property type="entry name" value="5'-nucleotidase (syn. UDP-sugar hydrolase), C-terminal domain"/>
    <property type="match status" value="1"/>
</dbReference>
<dbReference type="PANTHER" id="PTHR11575">
    <property type="entry name" value="5'-NUCLEOTIDASE-RELATED"/>
    <property type="match status" value="1"/>
</dbReference>
<dbReference type="Pfam" id="PF21953">
    <property type="entry name" value="NadN_nucleosid_C"/>
    <property type="match status" value="1"/>
</dbReference>